<evidence type="ECO:0000256" key="2">
    <source>
        <dbReference type="ARBA" id="ARBA00023125"/>
    </source>
</evidence>
<evidence type="ECO:0000313" key="8">
    <source>
        <dbReference type="Proteomes" id="UP000295066"/>
    </source>
</evidence>
<sequence>MKGELLLKNCSCSGGENWRNCFENVPLFQSLSPDEMSEIASITEPRTFQKGEFIYREGDTGGKLYILHTGGVKISRLSSDGKEQVIRVIGPGEFIGELSLFSYLPFTDDAAALENSTMCFIDGGKLKLLMSKYISIAFKVMDELSKRLERAENLIKEISLNSVEERLARVLLDLSGEEREIILPMTKGDFASQLGMSQETLSRKLSSFQEEGLISLKGHKRIIIENREGLQKLL</sequence>
<dbReference type="Proteomes" id="UP000295066">
    <property type="component" value="Unassembled WGS sequence"/>
</dbReference>
<comment type="caution">
    <text evidence="7">The sequence shown here is derived from an EMBL/GenBank/DDBJ whole genome shotgun (WGS) entry which is preliminary data.</text>
</comment>
<dbReference type="EMBL" id="SORI01000029">
    <property type="protein sequence ID" value="TDY53851.1"/>
    <property type="molecule type" value="Genomic_DNA"/>
</dbReference>
<evidence type="ECO:0000256" key="3">
    <source>
        <dbReference type="ARBA" id="ARBA00023163"/>
    </source>
</evidence>
<feature type="coiled-coil region" evidence="4">
    <location>
        <begin position="134"/>
        <end position="180"/>
    </location>
</feature>
<organism evidence="7 8">
    <name type="scientific">Aminivibrio pyruvatiphilus</name>
    <dbReference type="NCBI Taxonomy" id="1005740"/>
    <lineage>
        <taxon>Bacteria</taxon>
        <taxon>Thermotogati</taxon>
        <taxon>Synergistota</taxon>
        <taxon>Synergistia</taxon>
        <taxon>Synergistales</taxon>
        <taxon>Aminobacteriaceae</taxon>
        <taxon>Aminivibrio</taxon>
    </lineage>
</organism>
<dbReference type="GO" id="GO:0003700">
    <property type="term" value="F:DNA-binding transcription factor activity"/>
    <property type="evidence" value="ECO:0007669"/>
    <property type="project" value="TreeGrafter"/>
</dbReference>
<dbReference type="InterPro" id="IPR018490">
    <property type="entry name" value="cNMP-bd_dom_sf"/>
</dbReference>
<dbReference type="CDD" id="cd00092">
    <property type="entry name" value="HTH_CRP"/>
    <property type="match status" value="1"/>
</dbReference>
<dbReference type="SUPFAM" id="SSF51206">
    <property type="entry name" value="cAMP-binding domain-like"/>
    <property type="match status" value="1"/>
</dbReference>
<dbReference type="PANTHER" id="PTHR24567:SF28">
    <property type="entry name" value="LISTERIOLYSIN REGULATORY PROTEIN"/>
    <property type="match status" value="1"/>
</dbReference>
<dbReference type="PROSITE" id="PS50042">
    <property type="entry name" value="CNMP_BINDING_3"/>
    <property type="match status" value="1"/>
</dbReference>
<dbReference type="Gene3D" id="1.10.10.10">
    <property type="entry name" value="Winged helix-like DNA-binding domain superfamily/Winged helix DNA-binding domain"/>
    <property type="match status" value="1"/>
</dbReference>
<evidence type="ECO:0000313" key="7">
    <source>
        <dbReference type="EMBL" id="TDY53851.1"/>
    </source>
</evidence>
<evidence type="ECO:0000256" key="4">
    <source>
        <dbReference type="SAM" id="Coils"/>
    </source>
</evidence>
<dbReference type="SMART" id="SM00100">
    <property type="entry name" value="cNMP"/>
    <property type="match status" value="1"/>
</dbReference>
<feature type="domain" description="HTH crp-type" evidence="6">
    <location>
        <begin position="161"/>
        <end position="228"/>
    </location>
</feature>
<keyword evidence="3" id="KW-0804">Transcription</keyword>
<dbReference type="InterPro" id="IPR014710">
    <property type="entry name" value="RmlC-like_jellyroll"/>
</dbReference>
<keyword evidence="2" id="KW-0238">DNA-binding</keyword>
<dbReference type="AlphaFoldDB" id="A0A4R8LYY2"/>
<dbReference type="SUPFAM" id="SSF46785">
    <property type="entry name" value="Winged helix' DNA-binding domain"/>
    <property type="match status" value="1"/>
</dbReference>
<feature type="domain" description="Cyclic nucleotide-binding" evidence="5">
    <location>
        <begin position="27"/>
        <end position="147"/>
    </location>
</feature>
<dbReference type="InterPro" id="IPR050397">
    <property type="entry name" value="Env_Response_Regulators"/>
</dbReference>
<name>A0A4R8LYY2_9BACT</name>
<evidence type="ECO:0000259" key="6">
    <source>
        <dbReference type="PROSITE" id="PS51063"/>
    </source>
</evidence>
<protein>
    <submittedName>
        <fullName evidence="7">CRP/FNR family transcriptional regulator</fullName>
    </submittedName>
</protein>
<reference evidence="7 8" key="1">
    <citation type="submission" date="2019-03" db="EMBL/GenBank/DDBJ databases">
        <title>Genomic Encyclopedia of Type Strains, Phase IV (KMG-IV): sequencing the most valuable type-strain genomes for metagenomic binning, comparative biology and taxonomic classification.</title>
        <authorList>
            <person name="Goeker M."/>
        </authorList>
    </citation>
    <scope>NUCLEOTIDE SEQUENCE [LARGE SCALE GENOMIC DNA]</scope>
    <source>
        <strain evidence="7 8">DSM 25964</strain>
    </source>
</reference>
<keyword evidence="1" id="KW-0805">Transcription regulation</keyword>
<dbReference type="SMART" id="SM00419">
    <property type="entry name" value="HTH_CRP"/>
    <property type="match status" value="1"/>
</dbReference>
<dbReference type="InterPro" id="IPR036390">
    <property type="entry name" value="WH_DNA-bd_sf"/>
</dbReference>
<gene>
    <name evidence="7" type="ORF">C8D99_12917</name>
</gene>
<accession>A0A4R8LYY2</accession>
<proteinExistence type="predicted"/>
<evidence type="ECO:0000256" key="1">
    <source>
        <dbReference type="ARBA" id="ARBA00023015"/>
    </source>
</evidence>
<dbReference type="PANTHER" id="PTHR24567">
    <property type="entry name" value="CRP FAMILY TRANSCRIPTIONAL REGULATORY PROTEIN"/>
    <property type="match status" value="1"/>
</dbReference>
<keyword evidence="4" id="KW-0175">Coiled coil</keyword>
<dbReference type="GO" id="GO:0005829">
    <property type="term" value="C:cytosol"/>
    <property type="evidence" value="ECO:0007669"/>
    <property type="project" value="TreeGrafter"/>
</dbReference>
<dbReference type="InterPro" id="IPR000595">
    <property type="entry name" value="cNMP-bd_dom"/>
</dbReference>
<evidence type="ECO:0000259" key="5">
    <source>
        <dbReference type="PROSITE" id="PS50042"/>
    </source>
</evidence>
<dbReference type="GO" id="GO:0003677">
    <property type="term" value="F:DNA binding"/>
    <property type="evidence" value="ECO:0007669"/>
    <property type="project" value="UniProtKB-KW"/>
</dbReference>
<dbReference type="Pfam" id="PF00027">
    <property type="entry name" value="cNMP_binding"/>
    <property type="match status" value="1"/>
</dbReference>
<dbReference type="CDD" id="cd00038">
    <property type="entry name" value="CAP_ED"/>
    <property type="match status" value="1"/>
</dbReference>
<dbReference type="InterPro" id="IPR012318">
    <property type="entry name" value="HTH_CRP"/>
</dbReference>
<dbReference type="Gene3D" id="2.60.120.10">
    <property type="entry name" value="Jelly Rolls"/>
    <property type="match status" value="1"/>
</dbReference>
<dbReference type="Pfam" id="PF13545">
    <property type="entry name" value="HTH_Crp_2"/>
    <property type="match status" value="1"/>
</dbReference>
<dbReference type="PRINTS" id="PR00034">
    <property type="entry name" value="HTHCRP"/>
</dbReference>
<dbReference type="InterPro" id="IPR036388">
    <property type="entry name" value="WH-like_DNA-bd_sf"/>
</dbReference>
<keyword evidence="8" id="KW-1185">Reference proteome</keyword>
<dbReference type="PROSITE" id="PS51063">
    <property type="entry name" value="HTH_CRP_2"/>
    <property type="match status" value="1"/>
</dbReference>